<sequence length="387" mass="46418">MLLQILQKQLDESTSCPLCQASMFWIEAEQYDQAINFHECSHCHHRLFQDGRGNCHCETCLAKRKRMLAETRLQEQRKLKSKDKDAVEYRLDQISFLNKLFLLSILDNQVQEHTTHYEYIDWENIKYHSLTPNYLFQNYLIKQLVKEQILIAKDFASEAHHYYINVRLDGYSEPSLFSITQQLRNWFYENLTLGVPFKNADEVKNTLYLVLYQEIIQFAQFYCRTWGIQIAGNNSFQTFCYRLMDSLAVGQIYYLVQTALEYLHQQKALQARNENFINTNLLKKTLQQYRERSVTEKWETSTLPRPHNIPFSKMSEILLFRFLGYDESIFFQPIWKLWKKIEPRLSFYSQKRCMYCGSNELTVDYDAENYVTLCCRTCKHQDHYFTQ</sequence>
<protein>
    <recommendedName>
        <fullName evidence="2">TFIIB-type zinc ribbon-containing protein</fullName>
    </recommendedName>
</protein>
<reference evidence="1" key="1">
    <citation type="submission" date="2024-06" db="EMBL/GenBank/DDBJ databases">
        <authorList>
            <person name="Song Z."/>
        </authorList>
    </citation>
    <scope>NUCLEOTIDE SEQUENCE</scope>
    <source>
        <strain evidence="1">A1-4-2</strain>
    </source>
</reference>
<proteinExistence type="predicted"/>
<accession>A0AAU7STN7</accession>
<organism evidence="1">
    <name type="scientific">Acinetobacter sp. A1-4-2</name>
    <dbReference type="NCBI Taxonomy" id="3156489"/>
    <lineage>
        <taxon>Bacteria</taxon>
        <taxon>Pseudomonadati</taxon>
        <taxon>Pseudomonadota</taxon>
        <taxon>Gammaproteobacteria</taxon>
        <taxon>Moraxellales</taxon>
        <taxon>Moraxellaceae</taxon>
        <taxon>Acinetobacter</taxon>
    </lineage>
</organism>
<dbReference type="RefSeq" id="WP_349926686.1">
    <property type="nucleotide sequence ID" value="NZ_CP157981.1"/>
</dbReference>
<dbReference type="EMBL" id="CP157981">
    <property type="protein sequence ID" value="XBU14485.1"/>
    <property type="molecule type" value="Genomic_DNA"/>
</dbReference>
<evidence type="ECO:0008006" key="2">
    <source>
        <dbReference type="Google" id="ProtNLM"/>
    </source>
</evidence>
<evidence type="ECO:0000313" key="1">
    <source>
        <dbReference type="EMBL" id="XBU14485.1"/>
    </source>
</evidence>
<dbReference type="AlphaFoldDB" id="A0AAU7STN7"/>
<gene>
    <name evidence="1" type="ORF">ABJ384_08255</name>
</gene>
<name>A0AAU7STN7_9GAMM</name>